<dbReference type="PROSITE" id="PS00678">
    <property type="entry name" value="WD_REPEATS_1"/>
    <property type="match status" value="2"/>
</dbReference>
<dbReference type="InterPro" id="IPR019775">
    <property type="entry name" value="WD40_repeat_CS"/>
</dbReference>
<dbReference type="PRINTS" id="PR00320">
    <property type="entry name" value="GPROTEINBRPT"/>
</dbReference>
<feature type="transmembrane region" description="Helical" evidence="4">
    <location>
        <begin position="48"/>
        <end position="65"/>
    </location>
</feature>
<dbReference type="AlphaFoldDB" id="A0A5J5AIB8"/>
<dbReference type="InterPro" id="IPR036322">
    <property type="entry name" value="WD40_repeat_dom_sf"/>
</dbReference>
<protein>
    <recommendedName>
        <fullName evidence="5">F-box domain-containing protein</fullName>
    </recommendedName>
</protein>
<sequence length="564" mass="62359">MFADRTVTPNLIDSLPPPPPPFFSVSLSPPEAKTTYTRNLFAGDRSSLYIFVSLNFWFLGFPSIIRIGKMVEPTPTKDRSSTTMTDLNMDSLVCCASYLNLKDVSNIAVTCKYLKTVAYSDSIWKKLFREQWPQQVASFSQTSGVREEYLARHTALQQFKFSDPLVADFYTNAKPYSHVFLDKNDIIFSQGAMIHMLKIDSLLNGRYSLVTLSDHNSRITCMRLFSLSETSLFRSEAQRNENVLVTSSYDHSIRLWWKGCCQRCFRGHNGPVSTLSDRLLGDGSGKIFASGGVDGTVRLWSLGSSGKRGQHALKATLFGHQKPVVLMSVAGHKPSLLVSISKDSKVRLWDTTTSSAARSSCCVGMTSVPGAPVGIKCHESLLYVAAGSSVYAIDLRTMQKAFCTPINQPQLYSFEIMPSKSLICTGGIGRAMLWDVRRSCDTLKAEPITDLDGHMGAITHLHMDPYKIVTGGPKDSYVNVWEVDTGTKTNSLSCFSYGPSPSSGCSAMAVRGWQIVTASCGEELGHLRFRDFTNASYHVSLNENEFASKFWGPQPYDDTDESDG</sequence>
<dbReference type="InterPro" id="IPR001810">
    <property type="entry name" value="F-box_dom"/>
</dbReference>
<keyword evidence="4" id="KW-1133">Transmembrane helix</keyword>
<evidence type="ECO:0000256" key="3">
    <source>
        <dbReference type="PROSITE-ProRule" id="PRU00221"/>
    </source>
</evidence>
<dbReference type="Gene3D" id="1.20.1280.50">
    <property type="match status" value="1"/>
</dbReference>
<dbReference type="InterPro" id="IPR036047">
    <property type="entry name" value="F-box-like_dom_sf"/>
</dbReference>
<keyword evidence="7" id="KW-1185">Reference proteome</keyword>
<dbReference type="SUPFAM" id="SSF81383">
    <property type="entry name" value="F-box domain"/>
    <property type="match status" value="1"/>
</dbReference>
<keyword evidence="4" id="KW-0812">Transmembrane</keyword>
<proteinExistence type="predicted"/>
<gene>
    <name evidence="6" type="ORF">F0562_005039</name>
</gene>
<dbReference type="InterPro" id="IPR001680">
    <property type="entry name" value="WD40_rpt"/>
</dbReference>
<dbReference type="SUPFAM" id="SSF50978">
    <property type="entry name" value="WD40 repeat-like"/>
    <property type="match status" value="1"/>
</dbReference>
<reference evidence="6 7" key="1">
    <citation type="submission" date="2019-09" db="EMBL/GenBank/DDBJ databases">
        <title>A chromosome-level genome assembly of the Chinese tupelo Nyssa sinensis.</title>
        <authorList>
            <person name="Yang X."/>
            <person name="Kang M."/>
            <person name="Yang Y."/>
            <person name="Xiong H."/>
            <person name="Wang M."/>
            <person name="Zhang Z."/>
            <person name="Wang Z."/>
            <person name="Wu H."/>
            <person name="Ma T."/>
            <person name="Liu J."/>
            <person name="Xi Z."/>
        </authorList>
    </citation>
    <scope>NUCLEOTIDE SEQUENCE [LARGE SCALE GENOMIC DNA]</scope>
    <source>
        <strain evidence="6">J267</strain>
        <tissue evidence="6">Leaf</tissue>
    </source>
</reference>
<dbReference type="PROSITE" id="PS50082">
    <property type="entry name" value="WD_REPEATS_2"/>
    <property type="match status" value="3"/>
</dbReference>
<dbReference type="PANTHER" id="PTHR22847">
    <property type="entry name" value="WD40 REPEAT PROTEIN"/>
    <property type="match status" value="1"/>
</dbReference>
<evidence type="ECO:0000256" key="2">
    <source>
        <dbReference type="ARBA" id="ARBA00022737"/>
    </source>
</evidence>
<accession>A0A5J5AIB8</accession>
<evidence type="ECO:0000259" key="5">
    <source>
        <dbReference type="Pfam" id="PF12937"/>
    </source>
</evidence>
<keyword evidence="2" id="KW-0677">Repeat</keyword>
<dbReference type="SMART" id="SM00320">
    <property type="entry name" value="WD40"/>
    <property type="match status" value="4"/>
</dbReference>
<dbReference type="InterPro" id="IPR020472">
    <property type="entry name" value="WD40_PAC1"/>
</dbReference>
<feature type="repeat" description="WD" evidence="3">
    <location>
        <begin position="451"/>
        <end position="491"/>
    </location>
</feature>
<keyword evidence="1 3" id="KW-0853">WD repeat</keyword>
<keyword evidence="4" id="KW-0472">Membrane</keyword>
<dbReference type="PANTHER" id="PTHR22847:SF746">
    <property type="entry name" value="OS01G0185400 PROTEIN"/>
    <property type="match status" value="1"/>
</dbReference>
<evidence type="ECO:0000313" key="6">
    <source>
        <dbReference type="EMBL" id="KAA8530330.1"/>
    </source>
</evidence>
<dbReference type="Pfam" id="PF12937">
    <property type="entry name" value="F-box-like"/>
    <property type="match status" value="1"/>
</dbReference>
<feature type="repeat" description="WD" evidence="3">
    <location>
        <begin position="317"/>
        <end position="359"/>
    </location>
</feature>
<dbReference type="Proteomes" id="UP000325577">
    <property type="component" value="Linkage Group LG2"/>
</dbReference>
<feature type="repeat" description="WD" evidence="3">
    <location>
        <begin position="265"/>
        <end position="302"/>
    </location>
</feature>
<name>A0A5J5AIB8_9ASTE</name>
<dbReference type="EMBL" id="CM018043">
    <property type="protein sequence ID" value="KAA8530330.1"/>
    <property type="molecule type" value="Genomic_DNA"/>
</dbReference>
<feature type="domain" description="F-box" evidence="5">
    <location>
        <begin position="97"/>
        <end position="129"/>
    </location>
</feature>
<dbReference type="InterPro" id="IPR015943">
    <property type="entry name" value="WD40/YVTN_repeat-like_dom_sf"/>
</dbReference>
<dbReference type="Pfam" id="PF00400">
    <property type="entry name" value="WD40"/>
    <property type="match status" value="3"/>
</dbReference>
<dbReference type="OrthoDB" id="727118at2759"/>
<dbReference type="Gene3D" id="2.130.10.10">
    <property type="entry name" value="YVTN repeat-like/Quinoprotein amine dehydrogenase"/>
    <property type="match status" value="2"/>
</dbReference>
<evidence type="ECO:0000256" key="1">
    <source>
        <dbReference type="ARBA" id="ARBA00022574"/>
    </source>
</evidence>
<evidence type="ECO:0000256" key="4">
    <source>
        <dbReference type="SAM" id="Phobius"/>
    </source>
</evidence>
<organism evidence="6 7">
    <name type="scientific">Nyssa sinensis</name>
    <dbReference type="NCBI Taxonomy" id="561372"/>
    <lineage>
        <taxon>Eukaryota</taxon>
        <taxon>Viridiplantae</taxon>
        <taxon>Streptophyta</taxon>
        <taxon>Embryophyta</taxon>
        <taxon>Tracheophyta</taxon>
        <taxon>Spermatophyta</taxon>
        <taxon>Magnoliopsida</taxon>
        <taxon>eudicotyledons</taxon>
        <taxon>Gunneridae</taxon>
        <taxon>Pentapetalae</taxon>
        <taxon>asterids</taxon>
        <taxon>Cornales</taxon>
        <taxon>Nyssaceae</taxon>
        <taxon>Nyssa</taxon>
    </lineage>
</organism>
<evidence type="ECO:0000313" key="7">
    <source>
        <dbReference type="Proteomes" id="UP000325577"/>
    </source>
</evidence>